<organism evidence="2 3">
    <name type="scientific">Kwoniella shivajii</name>
    <dbReference type="NCBI Taxonomy" id="564305"/>
    <lineage>
        <taxon>Eukaryota</taxon>
        <taxon>Fungi</taxon>
        <taxon>Dikarya</taxon>
        <taxon>Basidiomycota</taxon>
        <taxon>Agaricomycotina</taxon>
        <taxon>Tremellomycetes</taxon>
        <taxon>Tremellales</taxon>
        <taxon>Cryptococcaceae</taxon>
        <taxon>Kwoniella</taxon>
    </lineage>
</organism>
<evidence type="ECO:0000313" key="2">
    <source>
        <dbReference type="EMBL" id="WRT66976.1"/>
    </source>
</evidence>
<reference evidence="2 3" key="1">
    <citation type="submission" date="2024-01" db="EMBL/GenBank/DDBJ databases">
        <title>Comparative genomics of Cryptococcus and Kwoniella reveals pathogenesis evolution and contrasting modes of karyotype evolution via chromosome fusion or intercentromeric recombination.</title>
        <authorList>
            <person name="Coelho M.A."/>
            <person name="David-Palma M."/>
            <person name="Shea T."/>
            <person name="Bowers K."/>
            <person name="McGinley-Smith S."/>
            <person name="Mohammad A.W."/>
            <person name="Gnirke A."/>
            <person name="Yurkov A.M."/>
            <person name="Nowrousian M."/>
            <person name="Sun S."/>
            <person name="Cuomo C.A."/>
            <person name="Heitman J."/>
        </authorList>
    </citation>
    <scope>NUCLEOTIDE SEQUENCE [LARGE SCALE GENOMIC DNA]</scope>
    <source>
        <strain evidence="2">CBS 11374</strain>
    </source>
</reference>
<dbReference type="Proteomes" id="UP001329825">
    <property type="component" value="Chromosome 5"/>
</dbReference>
<feature type="compositionally biased region" description="Basic and acidic residues" evidence="1">
    <location>
        <begin position="44"/>
        <end position="60"/>
    </location>
</feature>
<gene>
    <name evidence="2" type="ORF">IL334_003941</name>
</gene>
<dbReference type="GeneID" id="87956072"/>
<protein>
    <recommendedName>
        <fullName evidence="4">Fork-head domain-containing protein</fullName>
    </recommendedName>
</protein>
<feature type="compositionally biased region" description="Low complexity" evidence="1">
    <location>
        <begin position="61"/>
        <end position="77"/>
    </location>
</feature>
<name>A0ABZ1CZD0_9TREE</name>
<evidence type="ECO:0000313" key="3">
    <source>
        <dbReference type="Proteomes" id="UP001329825"/>
    </source>
</evidence>
<dbReference type="EMBL" id="CP141885">
    <property type="protein sequence ID" value="WRT66976.1"/>
    <property type="molecule type" value="Genomic_DNA"/>
</dbReference>
<keyword evidence="3" id="KW-1185">Reference proteome</keyword>
<accession>A0ABZ1CZD0</accession>
<evidence type="ECO:0008006" key="4">
    <source>
        <dbReference type="Google" id="ProtNLM"/>
    </source>
</evidence>
<proteinExistence type="predicted"/>
<dbReference type="RefSeq" id="XP_062791716.1">
    <property type="nucleotide sequence ID" value="XM_062935665.1"/>
</dbReference>
<sequence>MYPTRKAPNPPASYSMEIDNKLPPNHPFATYYIPPSHHQTLRSSKTDRTISRPMRYDQRQSTHPSYSRSSSTSPSTPNRINPYAPLPTELSLFDPKSRQTLLSDVEYILGKKLHFPFINSFTKDRKKKEKKMSKLIKGKEEKEGWVWLPENNVVIIDKQRGRGVREGNYI</sequence>
<feature type="region of interest" description="Disordered" evidence="1">
    <location>
        <begin position="1"/>
        <end position="83"/>
    </location>
</feature>
<evidence type="ECO:0000256" key="1">
    <source>
        <dbReference type="SAM" id="MobiDB-lite"/>
    </source>
</evidence>